<protein>
    <recommendedName>
        <fullName evidence="4">ABC transporter permease</fullName>
    </recommendedName>
</protein>
<keyword evidence="1" id="KW-0472">Membrane</keyword>
<dbReference type="GO" id="GO:0005886">
    <property type="term" value="C:plasma membrane"/>
    <property type="evidence" value="ECO:0007669"/>
    <property type="project" value="UniProtKB-SubCell"/>
</dbReference>
<dbReference type="AlphaFoldDB" id="A0A1V6LZR6"/>
<organism evidence="2 3">
    <name type="scientific">Candidatus Brocadia sapporoensis</name>
    <dbReference type="NCBI Taxonomy" id="392547"/>
    <lineage>
        <taxon>Bacteria</taxon>
        <taxon>Pseudomonadati</taxon>
        <taxon>Planctomycetota</taxon>
        <taxon>Candidatus Brocadiia</taxon>
        <taxon>Candidatus Brocadiales</taxon>
        <taxon>Candidatus Brocadiaceae</taxon>
        <taxon>Candidatus Brocadia</taxon>
    </lineage>
</organism>
<feature type="transmembrane region" description="Helical" evidence="1">
    <location>
        <begin position="80"/>
        <end position="110"/>
    </location>
</feature>
<dbReference type="PANTHER" id="PTHR43471">
    <property type="entry name" value="ABC TRANSPORTER PERMEASE"/>
    <property type="match status" value="1"/>
</dbReference>
<accession>A0A1V6LZR6</accession>
<evidence type="ECO:0008006" key="4">
    <source>
        <dbReference type="Google" id="ProtNLM"/>
    </source>
</evidence>
<feature type="transmembrane region" description="Helical" evidence="1">
    <location>
        <begin position="158"/>
        <end position="178"/>
    </location>
</feature>
<dbReference type="Pfam" id="PF12679">
    <property type="entry name" value="ABC2_membrane_2"/>
    <property type="match status" value="1"/>
</dbReference>
<dbReference type="PANTHER" id="PTHR43471:SF10">
    <property type="entry name" value="SLL1107 PROTEIN"/>
    <property type="match status" value="1"/>
</dbReference>
<evidence type="ECO:0000256" key="1">
    <source>
        <dbReference type="SAM" id="Phobius"/>
    </source>
</evidence>
<name>A0A1V6LZR6_9BACT</name>
<reference evidence="2 3" key="1">
    <citation type="journal article" date="2016" name="Genome Announc.">
        <title>Draft Genome Sequence of the Anaerobic Ammonium-Oxidizing Bacterium 'Candidatus Brocadia sp. 40'.</title>
        <authorList>
            <person name="Ali M."/>
            <person name="Haroon M.F."/>
            <person name="Narita Y."/>
            <person name="Zhang L."/>
            <person name="Rangel Shaw D."/>
            <person name="Okabe S."/>
            <person name="Saikaly P.E."/>
        </authorList>
    </citation>
    <scope>NUCLEOTIDE SEQUENCE [LARGE SCALE GENOMIC DNA]</scope>
    <source>
        <strain evidence="2 3">40</strain>
    </source>
</reference>
<keyword evidence="1" id="KW-0812">Transmembrane</keyword>
<dbReference type="Proteomes" id="UP000242219">
    <property type="component" value="Unassembled WGS sequence"/>
</dbReference>
<keyword evidence="3" id="KW-1185">Reference proteome</keyword>
<comment type="caution">
    <text evidence="2">The sequence shown here is derived from an EMBL/GenBank/DDBJ whole genome shotgun (WGS) entry which is preliminary data.</text>
</comment>
<gene>
    <name evidence="2" type="ORF">BIY37_07575</name>
</gene>
<dbReference type="EMBL" id="MJUW02000081">
    <property type="protein sequence ID" value="OQD45630.1"/>
    <property type="molecule type" value="Genomic_DNA"/>
</dbReference>
<evidence type="ECO:0000313" key="3">
    <source>
        <dbReference type="Proteomes" id="UP000242219"/>
    </source>
</evidence>
<feature type="transmembrane region" description="Helical" evidence="1">
    <location>
        <begin position="6"/>
        <end position="28"/>
    </location>
</feature>
<keyword evidence="1" id="KW-1133">Transmembrane helix</keyword>
<proteinExistence type="predicted"/>
<feature type="transmembrane region" description="Helical" evidence="1">
    <location>
        <begin position="222"/>
        <end position="246"/>
    </location>
</feature>
<sequence length="252" mass="27837">MRQGFFCFVAGGGIFLILCSFFFTLFAFGEELRMIREMGISTIVVCCLFLASLSAANTISKEIEKGTIVMLLSKPVDKHSVILGKFFGILAAVSSVFIVMGTLLTVLLCVRESLDLHIGFLTSFAMAGYPTVFQLVFSFLPVAIMCAVATAGSVYLNLISNLCCCMVIYIVGNLASFFHDLFPSVTNWSLWYLSLVYAFIPDLEDIGAIGMGAKVEFMSYSYMASLLMIYAVLYIAFVITLAIEFFEKKECR</sequence>
<dbReference type="GO" id="GO:0140359">
    <property type="term" value="F:ABC-type transporter activity"/>
    <property type="evidence" value="ECO:0007669"/>
    <property type="project" value="InterPro"/>
</dbReference>
<evidence type="ECO:0000313" key="2">
    <source>
        <dbReference type="EMBL" id="OQD45630.1"/>
    </source>
</evidence>
<feature type="transmembrane region" description="Helical" evidence="1">
    <location>
        <begin position="40"/>
        <end position="60"/>
    </location>
</feature>